<comment type="caution">
    <text evidence="1">The sequence shown here is derived from an EMBL/GenBank/DDBJ whole genome shotgun (WGS) entry which is preliminary data.</text>
</comment>
<accession>A0A0V8QEN9</accession>
<sequence length="300" mass="35003">MKSLFERTSSNWVRYSEYEWKAAADGTMYLAPTKTAQPSIYDPLAEYQSIVLDAISIGRMEAQNKNDKEIQKAIQQFALKYGLLGLMTALPTTPNFMDYEAVYLPKNHFIKEETMSTKKYLDLFFPFDKPEVVKRGVESMWNINNDRIMMALAMTMSDKPMAVNMSFQREYAERYEWIKQQFNDLAFTYMTSVIYYEDYDMITPDHRMLLQQGMEAFGGIAPTYRIALLDKPTIIWDFHSLMLGVQMMFSFMLTDKDNPIRLCKHCSKPFVASRPSAVFCSPQCKNKHNVYKSRAKDKKE</sequence>
<evidence type="ECO:0000313" key="1">
    <source>
        <dbReference type="EMBL" id="KSV59064.1"/>
    </source>
</evidence>
<evidence type="ECO:0000313" key="2">
    <source>
        <dbReference type="Proteomes" id="UP000054874"/>
    </source>
</evidence>
<protein>
    <submittedName>
        <fullName evidence="1">Uncharacterized protein</fullName>
    </submittedName>
</protein>
<keyword evidence="2" id="KW-1185">Reference proteome</keyword>
<gene>
    <name evidence="1" type="ORF">ASU35_01745</name>
</gene>
<dbReference type="EMBL" id="LNAM01000153">
    <property type="protein sequence ID" value="KSV59064.1"/>
    <property type="molecule type" value="Genomic_DNA"/>
</dbReference>
<name>A0A0V8QEN9_9FIRM</name>
<dbReference type="AlphaFoldDB" id="A0A0V8QEN9"/>
<dbReference type="RefSeq" id="WP_058352700.1">
    <property type="nucleotide sequence ID" value="NZ_CABMMD010000153.1"/>
</dbReference>
<dbReference type="OrthoDB" id="1747893at2"/>
<proteinExistence type="predicted"/>
<dbReference type="STRING" id="290052.ASU35_01745"/>
<organism evidence="1 2">
    <name type="scientific">Acetivibrio ethanolgignens</name>
    <dbReference type="NCBI Taxonomy" id="290052"/>
    <lineage>
        <taxon>Bacteria</taxon>
        <taxon>Bacillati</taxon>
        <taxon>Bacillota</taxon>
        <taxon>Clostridia</taxon>
        <taxon>Eubacteriales</taxon>
        <taxon>Oscillospiraceae</taxon>
        <taxon>Acetivibrio</taxon>
    </lineage>
</organism>
<dbReference type="Proteomes" id="UP000054874">
    <property type="component" value="Unassembled WGS sequence"/>
</dbReference>
<reference evidence="1 2" key="1">
    <citation type="submission" date="2015-11" db="EMBL/GenBank/DDBJ databases">
        <title>Butyribacter intestini gen. nov., sp. nov., a butyric acid-producing bacterium of the family Lachnospiraceae isolated from the human faeces.</title>
        <authorList>
            <person name="Zou Y."/>
            <person name="Xue W."/>
            <person name="Luo G."/>
            <person name="Lv M."/>
        </authorList>
    </citation>
    <scope>NUCLEOTIDE SEQUENCE [LARGE SCALE GENOMIC DNA]</scope>
    <source>
        <strain evidence="1 2">ACET-33324</strain>
    </source>
</reference>